<protein>
    <recommendedName>
        <fullName evidence="10">Inactive poly [ADP-ribose] polymerase RCD1-like</fullName>
    </recommendedName>
</protein>
<evidence type="ECO:0000313" key="9">
    <source>
        <dbReference type="Proteomes" id="UP001229421"/>
    </source>
</evidence>
<dbReference type="InterPro" id="IPR012317">
    <property type="entry name" value="Poly(ADP-ribose)pol_cat_dom"/>
</dbReference>
<evidence type="ECO:0000256" key="1">
    <source>
        <dbReference type="ARBA" id="ARBA00004123"/>
    </source>
</evidence>
<dbReference type="PANTHER" id="PTHR32263">
    <property type="entry name" value="INACTIVE POLY [ADP-RIBOSE] POLYMERASE SRO4-RELATED"/>
    <property type="match status" value="1"/>
</dbReference>
<dbReference type="InterPro" id="IPR022003">
    <property type="entry name" value="RST"/>
</dbReference>
<dbReference type="AlphaFoldDB" id="A0AAD8P9H7"/>
<gene>
    <name evidence="8" type="ORF">QVD17_04125</name>
</gene>
<dbReference type="GO" id="GO:0003950">
    <property type="term" value="F:NAD+ poly-ADP-ribosyltransferase activity"/>
    <property type="evidence" value="ECO:0007669"/>
    <property type="project" value="InterPro"/>
</dbReference>
<evidence type="ECO:0000259" key="6">
    <source>
        <dbReference type="PROSITE" id="PS51059"/>
    </source>
</evidence>
<sequence>MASKWVKVSDSVSRVIVDPKRKRTSQIVKASRRALTGKRKRDESCKSECFTSSRKTSLKYYSNFTKTGVPQRLLYSQDGQWNDFSQDVIDLVKDNFLAKKSATEVKFNGRYLMLDMLHMIEVDLNTGVQKSIAWIDDKGSCFFPEIYFSRGSNECNKCEAHNDLELAEFESSTTPELKFHVEIELNGLNNNIFEECMDESHVQESNIKRVKVNHNLNDSCEQPHAKADQFVEKNQQNDEDASLIFCKTLDPEAVRNMFIKSINSALKVDVIDVKKCSGDVMESMLELFKKQVEITRRRRGSANVKYAWFASSTDVPSSNVVFGLGYDGPKLGRYGYGVHLTAVDSAHNSATICDVDEKGVRCMVLCRVILGNIELVLPGSKQFYPSDDCFDSGADNVDSPSHYVVWNMNMKTHIYPEYAVSFKICPSAEGNLIIDGSRVDLSSRVTTQDPQGPLQMDSTPSKLENMSVEKVSSVGSSASKVPRSPWMPFSKLFEAISDKVSPDDMKLVHISYESLKGKKTTREEFIRKLRSIVGDQILRSTISCLQSSKAQVNCSIPI</sequence>
<dbReference type="PROSITE" id="PS50918">
    <property type="entry name" value="WWE"/>
    <property type="match status" value="1"/>
</dbReference>
<keyword evidence="2" id="KW-0217">Developmental protein</keyword>
<feature type="domain" description="RST" evidence="7">
    <location>
        <begin position="480"/>
        <end position="551"/>
    </location>
</feature>
<evidence type="ECO:0008006" key="10">
    <source>
        <dbReference type="Google" id="ProtNLM"/>
    </source>
</evidence>
<dbReference type="PROSITE" id="PS51879">
    <property type="entry name" value="RST"/>
    <property type="match status" value="1"/>
</dbReference>
<evidence type="ECO:0000259" key="7">
    <source>
        <dbReference type="PROSITE" id="PS51879"/>
    </source>
</evidence>
<dbReference type="InterPro" id="IPR057823">
    <property type="entry name" value="WWE_RCD1"/>
</dbReference>
<dbReference type="PANTHER" id="PTHR32263:SF5">
    <property type="entry name" value="INACTIVE POLY [ADP-RIBOSE] POLYMERASE SRO1-RELATED"/>
    <property type="match status" value="1"/>
</dbReference>
<organism evidence="8 9">
    <name type="scientific">Tagetes erecta</name>
    <name type="common">African marigold</name>
    <dbReference type="NCBI Taxonomy" id="13708"/>
    <lineage>
        <taxon>Eukaryota</taxon>
        <taxon>Viridiplantae</taxon>
        <taxon>Streptophyta</taxon>
        <taxon>Embryophyta</taxon>
        <taxon>Tracheophyta</taxon>
        <taxon>Spermatophyta</taxon>
        <taxon>Magnoliopsida</taxon>
        <taxon>eudicotyledons</taxon>
        <taxon>Gunneridae</taxon>
        <taxon>Pentapetalae</taxon>
        <taxon>asterids</taxon>
        <taxon>campanulids</taxon>
        <taxon>Asterales</taxon>
        <taxon>Asteraceae</taxon>
        <taxon>Asteroideae</taxon>
        <taxon>Heliantheae alliance</taxon>
        <taxon>Tageteae</taxon>
        <taxon>Tagetes</taxon>
    </lineage>
</organism>
<feature type="domain" description="PARP catalytic" evidence="6">
    <location>
        <begin position="214"/>
        <end position="443"/>
    </location>
</feature>
<feature type="domain" description="WWE" evidence="5">
    <location>
        <begin position="59"/>
        <end position="134"/>
    </location>
</feature>
<dbReference type="PROSITE" id="PS51059">
    <property type="entry name" value="PARP_CATALYTIC"/>
    <property type="match status" value="1"/>
</dbReference>
<evidence type="ECO:0000259" key="5">
    <source>
        <dbReference type="PROSITE" id="PS50918"/>
    </source>
</evidence>
<dbReference type="SUPFAM" id="SSF56399">
    <property type="entry name" value="ADP-ribosylation"/>
    <property type="match status" value="1"/>
</dbReference>
<keyword evidence="9" id="KW-1185">Reference proteome</keyword>
<dbReference type="Pfam" id="PF23467">
    <property type="entry name" value="WWE_5"/>
    <property type="match status" value="1"/>
</dbReference>
<accession>A0AAD8P9H7</accession>
<comment type="subcellular location">
    <subcellularLocation>
        <location evidence="1">Nucleus</location>
    </subcellularLocation>
</comment>
<keyword evidence="3" id="KW-0346">Stress response</keyword>
<dbReference type="InterPro" id="IPR044964">
    <property type="entry name" value="RCD1/SRO1-5"/>
</dbReference>
<evidence type="ECO:0000256" key="3">
    <source>
        <dbReference type="ARBA" id="ARBA00023016"/>
    </source>
</evidence>
<dbReference type="Pfam" id="PF12174">
    <property type="entry name" value="RST"/>
    <property type="match status" value="1"/>
</dbReference>
<dbReference type="Gene3D" id="3.90.228.10">
    <property type="match status" value="1"/>
</dbReference>
<keyword evidence="4" id="KW-0539">Nucleus</keyword>
<evidence type="ECO:0000256" key="4">
    <source>
        <dbReference type="ARBA" id="ARBA00023242"/>
    </source>
</evidence>
<reference evidence="8" key="1">
    <citation type="journal article" date="2023" name="bioRxiv">
        <title>Improved chromosome-level genome assembly for marigold (Tagetes erecta).</title>
        <authorList>
            <person name="Jiang F."/>
            <person name="Yuan L."/>
            <person name="Wang S."/>
            <person name="Wang H."/>
            <person name="Xu D."/>
            <person name="Wang A."/>
            <person name="Fan W."/>
        </authorList>
    </citation>
    <scope>NUCLEOTIDE SEQUENCE</scope>
    <source>
        <strain evidence="8">WSJ</strain>
        <tissue evidence="8">Leaf</tissue>
    </source>
</reference>
<proteinExistence type="predicted"/>
<comment type="caution">
    <text evidence="8">The sequence shown here is derived from an EMBL/GenBank/DDBJ whole genome shotgun (WGS) entry which is preliminary data.</text>
</comment>
<evidence type="ECO:0000313" key="8">
    <source>
        <dbReference type="EMBL" id="KAK1438318.1"/>
    </source>
</evidence>
<dbReference type="GO" id="GO:0005634">
    <property type="term" value="C:nucleus"/>
    <property type="evidence" value="ECO:0007669"/>
    <property type="project" value="UniProtKB-SubCell"/>
</dbReference>
<dbReference type="EMBL" id="JAUHHV010000001">
    <property type="protein sequence ID" value="KAK1438318.1"/>
    <property type="molecule type" value="Genomic_DNA"/>
</dbReference>
<evidence type="ECO:0000256" key="2">
    <source>
        <dbReference type="ARBA" id="ARBA00022473"/>
    </source>
</evidence>
<name>A0AAD8P9H7_TARER</name>
<dbReference type="InterPro" id="IPR004170">
    <property type="entry name" value="WWE_dom"/>
</dbReference>
<dbReference type="Proteomes" id="UP001229421">
    <property type="component" value="Unassembled WGS sequence"/>
</dbReference>